<sequence length="917" mass="104455">MTTLTTYGRQKEDALDVPLFNNVKYYIDKKLSLSKQRNVETGLQNHGAENVETESDATHIITQRNSAVKRNINEPPFYVSPPWVEQAIRNNFVHAPKFYSTDPDFFFSGMVVAVGGLPKNDQLYICAAMEQFGGQYREELSSDTTHYITVAKNEAKKAEEKYPNHPIRVVLPHFIDECIKFKRHVREDNYQFPDPYIMQNPLKEQEAEMEDIEKSIKECYGSIGYPLIFPPHGSQFNANKKYSIDLTQDPPGPYLEGECLYVEPDLMEKETDVLTSWMDYLEKKAGATFVKEYSKEQVTIVVVKHRSTPIYRRASIDNKIVASKWWLTNTIMRKEKYMPILTLVDYPMPSGGIADASAIWITISGYKDTARDYLRRLAIHCGMNISANLTRQTTHLICNSKSSEKWSKAKAMNKTVVNHVWLEQCFRDWTIHAINELSYLHFPGGAILRQLVGKMELRPDIVCLWYGEEKYRPKEIQRQVVTPAQIARGEVVRVSEPQSSKKRSTSKVSGLFKPKSKMLINSHDGQVHGRRVAAQKADHVLRESMIPDMNEYDKEKRGKRYQAPLLHSSSFDTDDGNKHGKQNIKNTAKQQKCIDATIPEEEEEEEENDDATVLPAGATVTSTRHKRNLMEKEGSELNIRGSKKPASERSPKRQKSDSSTDDESESNHESTKKHQEPLSQFSIPSPKPVSTQSTRAKSAEKEKASRKRPSKKDVNKLLQSTSPSSSTQRLSAQTVILFTGFKEDEIKPKKKKIREYSVDITDNVMKATHIVVKDKILKTSKFLRAVNLGLTIATEEWIDESLEAGKLLDAENYQVNDPTEKTVYKCNLQDSLQKARENRQASSSSSPSKQGTVFNGYIFHFLETDKAIKQELKLIVESGGGEVRIRIKFREHGKISLVSMNDCLNLLYIGHRGHQTS</sequence>
<keyword evidence="4" id="KW-1185">Reference proteome</keyword>
<evidence type="ECO:0000313" key="4">
    <source>
        <dbReference type="Proteomes" id="UP001209540"/>
    </source>
</evidence>
<accession>A0AAD5K7X4</accession>
<reference evidence="3" key="1">
    <citation type="journal article" date="2022" name="IScience">
        <title>Evolution of zygomycete secretomes and the origins of terrestrial fungal ecologies.</title>
        <authorList>
            <person name="Chang Y."/>
            <person name="Wang Y."/>
            <person name="Mondo S."/>
            <person name="Ahrendt S."/>
            <person name="Andreopoulos W."/>
            <person name="Barry K."/>
            <person name="Beard J."/>
            <person name="Benny G.L."/>
            <person name="Blankenship S."/>
            <person name="Bonito G."/>
            <person name="Cuomo C."/>
            <person name="Desiro A."/>
            <person name="Gervers K.A."/>
            <person name="Hundley H."/>
            <person name="Kuo A."/>
            <person name="LaButti K."/>
            <person name="Lang B.F."/>
            <person name="Lipzen A."/>
            <person name="O'Donnell K."/>
            <person name="Pangilinan J."/>
            <person name="Reynolds N."/>
            <person name="Sandor L."/>
            <person name="Smith M.E."/>
            <person name="Tsang A."/>
            <person name="Grigoriev I.V."/>
            <person name="Stajich J.E."/>
            <person name="Spatafora J.W."/>
        </authorList>
    </citation>
    <scope>NUCLEOTIDE SEQUENCE</scope>
    <source>
        <strain evidence="3">RSA 2281</strain>
    </source>
</reference>
<organism evidence="3 4">
    <name type="scientific">Phascolomyces articulosus</name>
    <dbReference type="NCBI Taxonomy" id="60185"/>
    <lineage>
        <taxon>Eukaryota</taxon>
        <taxon>Fungi</taxon>
        <taxon>Fungi incertae sedis</taxon>
        <taxon>Mucoromycota</taxon>
        <taxon>Mucoromycotina</taxon>
        <taxon>Mucoromycetes</taxon>
        <taxon>Mucorales</taxon>
        <taxon>Lichtheimiaceae</taxon>
        <taxon>Phascolomyces</taxon>
    </lineage>
</organism>
<proteinExistence type="predicted"/>
<dbReference type="Pfam" id="PF12738">
    <property type="entry name" value="PTCB-BRCT"/>
    <property type="match status" value="1"/>
</dbReference>
<dbReference type="PANTHER" id="PTHR47667">
    <property type="entry name" value="REGULATOR OF TY1 TRANSPOSITION PROTEIN 107"/>
    <property type="match status" value="1"/>
</dbReference>
<dbReference type="InterPro" id="IPR001357">
    <property type="entry name" value="BRCT_dom"/>
</dbReference>
<evidence type="ECO:0000256" key="1">
    <source>
        <dbReference type="SAM" id="MobiDB-lite"/>
    </source>
</evidence>
<dbReference type="GO" id="GO:1990683">
    <property type="term" value="P:DNA double-strand break attachment to nuclear envelope"/>
    <property type="evidence" value="ECO:0007669"/>
    <property type="project" value="TreeGrafter"/>
</dbReference>
<evidence type="ECO:0000259" key="2">
    <source>
        <dbReference type="PROSITE" id="PS50172"/>
    </source>
</evidence>
<feature type="compositionally biased region" description="Polar residues" evidence="1">
    <location>
        <begin position="677"/>
        <end position="694"/>
    </location>
</feature>
<gene>
    <name evidence="3" type="ORF">BDA99DRAFT_500034</name>
</gene>
<feature type="compositionally biased region" description="Acidic residues" evidence="1">
    <location>
        <begin position="598"/>
        <end position="610"/>
    </location>
</feature>
<dbReference type="Gene3D" id="3.40.50.10190">
    <property type="entry name" value="BRCT domain"/>
    <property type="match status" value="3"/>
</dbReference>
<dbReference type="PROSITE" id="PS50172">
    <property type="entry name" value="BRCT"/>
    <property type="match status" value="4"/>
</dbReference>
<feature type="domain" description="BRCT" evidence="2">
    <location>
        <begin position="361"/>
        <end position="439"/>
    </location>
</feature>
<dbReference type="AlphaFoldDB" id="A0AAD5K7X4"/>
<feature type="compositionally biased region" description="Low complexity" evidence="1">
    <location>
        <begin position="717"/>
        <end position="729"/>
    </location>
</feature>
<feature type="region of interest" description="Disordered" evidence="1">
    <location>
        <begin position="564"/>
        <end position="729"/>
    </location>
</feature>
<dbReference type="Pfam" id="PF00533">
    <property type="entry name" value="BRCT"/>
    <property type="match status" value="1"/>
</dbReference>
<name>A0AAD5K7X4_9FUNG</name>
<feature type="compositionally biased region" description="Basic and acidic residues" evidence="1">
    <location>
        <begin position="645"/>
        <end position="658"/>
    </location>
</feature>
<dbReference type="CDD" id="cd17744">
    <property type="entry name" value="BRCT_MDC1_rpt1"/>
    <property type="match status" value="1"/>
</dbReference>
<protein>
    <recommendedName>
        <fullName evidence="2">BRCT domain-containing protein</fullName>
    </recommendedName>
</protein>
<comment type="caution">
    <text evidence="3">The sequence shown here is derived from an EMBL/GenBank/DDBJ whole genome shotgun (WGS) entry which is preliminary data.</text>
</comment>
<dbReference type="SMART" id="SM00292">
    <property type="entry name" value="BRCT"/>
    <property type="match status" value="5"/>
</dbReference>
<dbReference type="Pfam" id="PF16770">
    <property type="entry name" value="RTT107_BRCT_5"/>
    <property type="match status" value="1"/>
</dbReference>
<dbReference type="EMBL" id="JAIXMP010000005">
    <property type="protein sequence ID" value="KAI9273099.1"/>
    <property type="molecule type" value="Genomic_DNA"/>
</dbReference>
<reference evidence="3" key="2">
    <citation type="submission" date="2023-02" db="EMBL/GenBank/DDBJ databases">
        <authorList>
            <consortium name="DOE Joint Genome Institute"/>
            <person name="Mondo S.J."/>
            <person name="Chang Y."/>
            <person name="Wang Y."/>
            <person name="Ahrendt S."/>
            <person name="Andreopoulos W."/>
            <person name="Barry K."/>
            <person name="Beard J."/>
            <person name="Benny G.L."/>
            <person name="Blankenship S."/>
            <person name="Bonito G."/>
            <person name="Cuomo C."/>
            <person name="Desiro A."/>
            <person name="Gervers K.A."/>
            <person name="Hundley H."/>
            <person name="Kuo A."/>
            <person name="LaButti K."/>
            <person name="Lang B.F."/>
            <person name="Lipzen A."/>
            <person name="O'Donnell K."/>
            <person name="Pangilinan J."/>
            <person name="Reynolds N."/>
            <person name="Sandor L."/>
            <person name="Smith M.W."/>
            <person name="Tsang A."/>
            <person name="Grigoriev I.V."/>
            <person name="Stajich J.E."/>
            <person name="Spatafora J.W."/>
        </authorList>
    </citation>
    <scope>NUCLEOTIDE SEQUENCE</scope>
    <source>
        <strain evidence="3">RSA 2281</strain>
    </source>
</reference>
<dbReference type="GO" id="GO:0035361">
    <property type="term" value="C:Cul8-RING ubiquitin ligase complex"/>
    <property type="evidence" value="ECO:0007669"/>
    <property type="project" value="TreeGrafter"/>
</dbReference>
<dbReference type="InterPro" id="IPR036420">
    <property type="entry name" value="BRCT_dom_sf"/>
</dbReference>
<dbReference type="PANTHER" id="PTHR47667:SF1">
    <property type="entry name" value="REGULATOR OF TY1 TRANSPOSITION PROTEIN 107"/>
    <property type="match status" value="1"/>
</dbReference>
<dbReference type="GO" id="GO:0005634">
    <property type="term" value="C:nucleus"/>
    <property type="evidence" value="ECO:0007669"/>
    <property type="project" value="TreeGrafter"/>
</dbReference>
<dbReference type="GO" id="GO:0006302">
    <property type="term" value="P:double-strand break repair"/>
    <property type="evidence" value="ECO:0007669"/>
    <property type="project" value="TreeGrafter"/>
</dbReference>
<feature type="compositionally biased region" description="Basic and acidic residues" evidence="1">
    <location>
        <begin position="665"/>
        <end position="676"/>
    </location>
</feature>
<dbReference type="Proteomes" id="UP001209540">
    <property type="component" value="Unassembled WGS sequence"/>
</dbReference>
<dbReference type="SUPFAM" id="SSF52113">
    <property type="entry name" value="BRCT domain"/>
    <property type="match status" value="5"/>
</dbReference>
<dbReference type="InterPro" id="IPR053036">
    <property type="entry name" value="CellCycle_DNARepair_Reg"/>
</dbReference>
<feature type="domain" description="BRCT" evidence="2">
    <location>
        <begin position="15"/>
        <end position="101"/>
    </location>
</feature>
<evidence type="ECO:0000313" key="3">
    <source>
        <dbReference type="EMBL" id="KAI9273099.1"/>
    </source>
</evidence>
<feature type="domain" description="BRCT" evidence="2">
    <location>
        <begin position="102"/>
        <end position="192"/>
    </location>
</feature>
<feature type="domain" description="BRCT" evidence="2">
    <location>
        <begin position="725"/>
        <end position="815"/>
    </location>
</feature>